<dbReference type="InterPro" id="IPR031107">
    <property type="entry name" value="Small_HSP"/>
</dbReference>
<dbReference type="CDD" id="cd06464">
    <property type="entry name" value="ACD_sHsps-like"/>
    <property type="match status" value="1"/>
</dbReference>
<evidence type="ECO:0000256" key="1">
    <source>
        <dbReference type="PROSITE-ProRule" id="PRU00285"/>
    </source>
</evidence>
<comment type="caution">
    <text evidence="5">The sequence shown here is derived from an EMBL/GenBank/DDBJ whole genome shotgun (WGS) entry which is preliminary data.</text>
</comment>
<dbReference type="OrthoDB" id="9811615at2"/>
<evidence type="ECO:0000259" key="4">
    <source>
        <dbReference type="PROSITE" id="PS51203"/>
    </source>
</evidence>
<evidence type="ECO:0000259" key="3">
    <source>
        <dbReference type="PROSITE" id="PS01031"/>
    </source>
</evidence>
<accession>A0A162GF13</accession>
<dbReference type="PANTHER" id="PTHR11527">
    <property type="entry name" value="HEAT-SHOCK PROTEIN 20 FAMILY MEMBER"/>
    <property type="match status" value="1"/>
</dbReference>
<sequence>MASNLQKWFDNRSLSPFKSFSQMDDPFERILNELMNMRKGSLSQFEFSPSCEISEEDNNYVMTFDLPGVNKEQVKVEVDNNQITVSAERRDEKKKDTKKTHLSEIQYGSYQRTFTLPSSIDEKRVDAKFDNGVLTLTIPKNVTTKQKQIPVH</sequence>
<dbReference type="InterPro" id="IPR002068">
    <property type="entry name" value="A-crystallin/Hsp20_dom"/>
</dbReference>
<dbReference type="RefSeq" id="WP_063204695.1">
    <property type="nucleotide sequence ID" value="NZ_LUKD01000001.1"/>
</dbReference>
<dbReference type="AlphaFoldDB" id="A0A162GF13"/>
<dbReference type="Pfam" id="PF00011">
    <property type="entry name" value="HSP20"/>
    <property type="match status" value="1"/>
</dbReference>
<evidence type="ECO:0000256" key="2">
    <source>
        <dbReference type="RuleBase" id="RU003616"/>
    </source>
</evidence>
<dbReference type="Gene3D" id="2.60.40.790">
    <property type="match status" value="1"/>
</dbReference>
<dbReference type="InterPro" id="IPR007052">
    <property type="entry name" value="CS_dom"/>
</dbReference>
<dbReference type="Proteomes" id="UP000075799">
    <property type="component" value="Unassembled WGS sequence"/>
</dbReference>
<feature type="domain" description="CS" evidence="4">
    <location>
        <begin position="40"/>
        <end position="152"/>
    </location>
</feature>
<feature type="domain" description="SHSP" evidence="3">
    <location>
        <begin position="41"/>
        <end position="152"/>
    </location>
</feature>
<evidence type="ECO:0000313" key="6">
    <source>
        <dbReference type="Proteomes" id="UP000075799"/>
    </source>
</evidence>
<organism evidence="5 6">
    <name type="scientific">Bdellovibrio bacteriovorus</name>
    <dbReference type="NCBI Taxonomy" id="959"/>
    <lineage>
        <taxon>Bacteria</taxon>
        <taxon>Pseudomonadati</taxon>
        <taxon>Bdellovibrionota</taxon>
        <taxon>Bdellovibrionia</taxon>
        <taxon>Bdellovibrionales</taxon>
        <taxon>Pseudobdellovibrionaceae</taxon>
        <taxon>Bdellovibrio</taxon>
    </lineage>
</organism>
<dbReference type="InterPro" id="IPR008978">
    <property type="entry name" value="HSP20-like_chaperone"/>
</dbReference>
<dbReference type="PROSITE" id="PS01031">
    <property type="entry name" value="SHSP"/>
    <property type="match status" value="1"/>
</dbReference>
<dbReference type="SUPFAM" id="SSF49764">
    <property type="entry name" value="HSP20-like chaperones"/>
    <property type="match status" value="1"/>
</dbReference>
<evidence type="ECO:0000313" key="5">
    <source>
        <dbReference type="EMBL" id="KYG67991.1"/>
    </source>
</evidence>
<reference evidence="5 6" key="1">
    <citation type="submission" date="2016-03" db="EMBL/GenBank/DDBJ databases">
        <authorList>
            <person name="Ploux O."/>
        </authorList>
    </citation>
    <scope>NUCLEOTIDE SEQUENCE [LARGE SCALE GENOMIC DNA]</scope>
    <source>
        <strain evidence="5 6">EC13</strain>
    </source>
</reference>
<dbReference type="PROSITE" id="PS51203">
    <property type="entry name" value="CS"/>
    <property type="match status" value="1"/>
</dbReference>
<comment type="similarity">
    <text evidence="1 2">Belongs to the small heat shock protein (HSP20) family.</text>
</comment>
<gene>
    <name evidence="5" type="ORF">AZI87_01595</name>
</gene>
<name>A0A162GF13_BDEBC</name>
<protein>
    <submittedName>
        <fullName evidence="5">Uncharacterized protein</fullName>
    </submittedName>
</protein>
<dbReference type="EMBL" id="LUKD01000001">
    <property type="protein sequence ID" value="KYG67991.1"/>
    <property type="molecule type" value="Genomic_DNA"/>
</dbReference>
<proteinExistence type="inferred from homology"/>